<evidence type="ECO:0000256" key="1">
    <source>
        <dbReference type="SAM" id="MobiDB-lite"/>
    </source>
</evidence>
<proteinExistence type="predicted"/>
<feature type="compositionally biased region" description="Polar residues" evidence="1">
    <location>
        <begin position="200"/>
        <end position="209"/>
    </location>
</feature>
<feature type="region of interest" description="Disordered" evidence="1">
    <location>
        <begin position="127"/>
        <end position="212"/>
    </location>
</feature>
<feature type="compositionally biased region" description="Polar residues" evidence="1">
    <location>
        <begin position="133"/>
        <end position="147"/>
    </location>
</feature>
<name>A0A438DDF9_VITVI</name>
<sequence length="436" mass="47782">MAQWVGQRPHKISRTRRASLVSPVSNHDEAQVSSQGFVTSDFSAKISSNGTIGAIISSGVDNNIPKFKIELENVSSPVGLSESEESGAGGNKLKEKGNDSSENAVDAVHKVGSFILPTRKNKIIIREEVGSGMQKQGRSGRGSSLSKPNIPPMREKLENRPTEKPLQTMRPGSDKNKSKSGRPPSKKLTDRKTFTRAGQVLNTGSSDFTGESDDDYEDLLAAAKAANNTSNMACSSPFWKKMESFFASVSLEDVSYLKQQLRLAEELDGSLSQMFGLEFDVWDSGDRQGSLSNQESSKADASCGTFDMGWRDRVEFEVESKEDSQSQKSSFLDRYSSDRSVASNTIRNQSLSNSLYNNEQSQGDDGLSHSDVGLLLELQSIGLYPETMPDLAEGEEGINQEIVTLKEKLYQQVGKKKTNMGQIDKAVQNGSDFERR</sequence>
<accession>A0A438DDF9</accession>
<dbReference type="EMBL" id="QGNW01001674">
    <property type="protein sequence ID" value="RVW33513.1"/>
    <property type="molecule type" value="Genomic_DNA"/>
</dbReference>
<comment type="caution">
    <text evidence="2">The sequence shown here is derived from an EMBL/GenBank/DDBJ whole genome shotgun (WGS) entry which is preliminary data.</text>
</comment>
<dbReference type="PANTHER" id="PTHR31115">
    <property type="entry name" value="OS05G0107300 PROTEIN"/>
    <property type="match status" value="1"/>
</dbReference>
<dbReference type="AlphaFoldDB" id="A0A438DDF9"/>
<evidence type="ECO:0000313" key="2">
    <source>
        <dbReference type="EMBL" id="RVW33513.1"/>
    </source>
</evidence>
<gene>
    <name evidence="2" type="ORF">CK203_105396</name>
</gene>
<organism evidence="2 3">
    <name type="scientific">Vitis vinifera</name>
    <name type="common">Grape</name>
    <dbReference type="NCBI Taxonomy" id="29760"/>
    <lineage>
        <taxon>Eukaryota</taxon>
        <taxon>Viridiplantae</taxon>
        <taxon>Streptophyta</taxon>
        <taxon>Embryophyta</taxon>
        <taxon>Tracheophyta</taxon>
        <taxon>Spermatophyta</taxon>
        <taxon>Magnoliopsida</taxon>
        <taxon>eudicotyledons</taxon>
        <taxon>Gunneridae</taxon>
        <taxon>Pentapetalae</taxon>
        <taxon>rosids</taxon>
        <taxon>Vitales</taxon>
        <taxon>Vitaceae</taxon>
        <taxon>Viteae</taxon>
        <taxon>Vitis</taxon>
    </lineage>
</organism>
<feature type="region of interest" description="Disordered" evidence="1">
    <location>
        <begin position="1"/>
        <end position="27"/>
    </location>
</feature>
<feature type="compositionally biased region" description="Basic and acidic residues" evidence="1">
    <location>
        <begin position="153"/>
        <end position="163"/>
    </location>
</feature>
<feature type="compositionally biased region" description="Basic residues" evidence="1">
    <location>
        <begin position="8"/>
        <end position="17"/>
    </location>
</feature>
<protein>
    <submittedName>
        <fullName evidence="2">Uncharacterized protein</fullName>
    </submittedName>
</protein>
<feature type="region of interest" description="Disordered" evidence="1">
    <location>
        <begin position="75"/>
        <end position="104"/>
    </location>
</feature>
<reference evidence="2 3" key="1">
    <citation type="journal article" date="2018" name="PLoS Genet.">
        <title>Population sequencing reveals clonal diversity and ancestral inbreeding in the grapevine cultivar Chardonnay.</title>
        <authorList>
            <person name="Roach M.J."/>
            <person name="Johnson D.L."/>
            <person name="Bohlmann J."/>
            <person name="van Vuuren H.J."/>
            <person name="Jones S.J."/>
            <person name="Pretorius I.S."/>
            <person name="Schmidt S.A."/>
            <person name="Borneman A.R."/>
        </authorList>
    </citation>
    <scope>NUCLEOTIDE SEQUENCE [LARGE SCALE GENOMIC DNA]</scope>
    <source>
        <strain evidence="3">cv. Chardonnay</strain>
        <tissue evidence="2">Leaf</tissue>
    </source>
</reference>
<evidence type="ECO:0000313" key="3">
    <source>
        <dbReference type="Proteomes" id="UP000288805"/>
    </source>
</evidence>
<dbReference type="PANTHER" id="PTHR31115:SF4">
    <property type="entry name" value="SPECTRIN BETA CHAIN, BRAIN"/>
    <property type="match status" value="1"/>
</dbReference>
<dbReference type="Proteomes" id="UP000288805">
    <property type="component" value="Unassembled WGS sequence"/>
</dbReference>